<proteinExistence type="inferred from homology"/>
<evidence type="ECO:0000313" key="14">
    <source>
        <dbReference type="EMBL" id="CBZ34032.1"/>
    </source>
</evidence>
<dbReference type="GO" id="GO:0016560">
    <property type="term" value="P:protein import into peroxisome matrix, docking"/>
    <property type="evidence" value="ECO:0007669"/>
    <property type="project" value="UniProtKB-UniRule"/>
</dbReference>
<evidence type="ECO:0000313" key="15">
    <source>
        <dbReference type="EMBL" id="TPP49434.1"/>
    </source>
</evidence>
<evidence type="ECO:0000256" key="10">
    <source>
        <dbReference type="RuleBase" id="RU367032"/>
    </source>
</evidence>
<evidence type="ECO:0000256" key="11">
    <source>
        <dbReference type="SAM" id="MobiDB-lite"/>
    </source>
</evidence>
<evidence type="ECO:0000256" key="3">
    <source>
        <dbReference type="ARBA" id="ARBA00022927"/>
    </source>
</evidence>
<evidence type="ECO:0000256" key="8">
    <source>
        <dbReference type="ARBA" id="ARBA00029691"/>
    </source>
</evidence>
<keyword evidence="3 10" id="KW-0653">Protein transport</keyword>
<keyword evidence="6 10" id="KW-0576">Peroxisome</keyword>
<feature type="region of interest" description="Disordered" evidence="11">
    <location>
        <begin position="312"/>
        <end position="366"/>
    </location>
</feature>
<feature type="domain" description="Peroxisome membrane anchor protein Pex14p N-terminal" evidence="12">
    <location>
        <begin position="30"/>
        <end position="74"/>
    </location>
</feature>
<dbReference type="EMBL" id="FR799608">
    <property type="protein sequence ID" value="CBZ34032.1"/>
    <property type="molecule type" value="Genomic_DNA"/>
</dbReference>
<protein>
    <recommendedName>
        <fullName evidence="7 10">Peroxisomal membrane protein PEX14</fullName>
    </recommendedName>
    <alternativeName>
        <fullName evidence="8 10">Peroxin-14</fullName>
    </alternativeName>
</protein>
<dbReference type="SMR" id="A0A3S7WWU5"/>
<accession>E9BFK6</accession>
<feature type="compositionally biased region" description="Low complexity" evidence="11">
    <location>
        <begin position="317"/>
        <end position="333"/>
    </location>
</feature>
<comment type="subcellular location">
    <subcellularLocation>
        <location evidence="9 10">Peroxisome membrane</location>
    </subcellularLocation>
</comment>
<dbReference type="PANTHER" id="PTHR23058:SF0">
    <property type="entry name" value="PEROXISOMAL MEMBRANE PROTEIN PEX14"/>
    <property type="match status" value="1"/>
</dbReference>
<dbReference type="Proteomes" id="UP000008980">
    <property type="component" value="Chromosome 21"/>
</dbReference>
<evidence type="ECO:0000259" key="12">
    <source>
        <dbReference type="Pfam" id="PF04695"/>
    </source>
</evidence>
<dbReference type="InterPro" id="IPR036388">
    <property type="entry name" value="WH-like_DNA-bd_sf"/>
</dbReference>
<evidence type="ECO:0000313" key="16">
    <source>
        <dbReference type="Proteomes" id="UP000008980"/>
    </source>
</evidence>
<dbReference type="GeneID" id="13386556"/>
<dbReference type="GO" id="GO:1990429">
    <property type="term" value="C:peroxisomal importomer complex"/>
    <property type="evidence" value="ECO:0007669"/>
    <property type="project" value="TreeGrafter"/>
</dbReference>
<name>A0A3S7WWU5_LEIDO</name>
<keyword evidence="4" id="KW-0811">Translocation</keyword>
<dbReference type="GO" id="GO:0005778">
    <property type="term" value="C:peroxisomal membrane"/>
    <property type="evidence" value="ECO:0007669"/>
    <property type="project" value="UniProtKB-SubCell"/>
</dbReference>
<reference evidence="14 16" key="1">
    <citation type="journal article" date="2011" name="Genome Res.">
        <title>Whole genome sequencing of multiple Leishmania donovani clinical isolates provides insights into population structure and mechanisms of drug resistance.</title>
        <authorList>
            <person name="Downing T."/>
            <person name="Imamura H."/>
            <person name="Decuypere S."/>
            <person name="Clark T.G."/>
            <person name="Coombs G.H."/>
            <person name="Cotton J.A."/>
            <person name="Hilley J.D."/>
            <person name="de Doncker S."/>
            <person name="Maes I."/>
            <person name="Mottram J.C."/>
            <person name="Quail M.A."/>
            <person name="Rijal S."/>
            <person name="Sanders M."/>
            <person name="Schonian G."/>
            <person name="Stark O."/>
            <person name="Sundar S."/>
            <person name="Vanaerschot M."/>
            <person name="Hertz-Fowler C."/>
            <person name="Dujardin J.C."/>
            <person name="Berriman M."/>
        </authorList>
    </citation>
    <scope>NUCLEOTIDE SEQUENCE [LARGE SCALE GENOMIC DNA]</scope>
    <source>
        <strain evidence="14 16">BPK282A1</strain>
    </source>
</reference>
<evidence type="ECO:0000313" key="17">
    <source>
        <dbReference type="Proteomes" id="UP000274082"/>
    </source>
</evidence>
<dbReference type="Proteomes" id="UP000318447">
    <property type="component" value="Unassembled WGS sequence"/>
</dbReference>
<evidence type="ECO:0000256" key="2">
    <source>
        <dbReference type="ARBA" id="ARBA00022448"/>
    </source>
</evidence>
<dbReference type="Gene3D" id="1.10.10.10">
    <property type="entry name" value="Winged helix-like DNA-binding domain superfamily/Winged helix DNA-binding domain"/>
    <property type="match status" value="1"/>
</dbReference>
<evidence type="ECO:0000256" key="1">
    <source>
        <dbReference type="ARBA" id="ARBA00005443"/>
    </source>
</evidence>
<dbReference type="VEuPathDB" id="TriTrypDB:LdCL_210027800"/>
<feature type="compositionally biased region" description="Polar residues" evidence="11">
    <location>
        <begin position="194"/>
        <end position="218"/>
    </location>
</feature>
<evidence type="ECO:0000256" key="7">
    <source>
        <dbReference type="ARBA" id="ARBA00029502"/>
    </source>
</evidence>
<reference evidence="13 17" key="4">
    <citation type="journal article" date="2018" name="Sci. Rep.">
        <title>A complete Leishmania donovani reference genome identifies novel genetic variations associated with virulence.</title>
        <authorList>
            <person name="Lypaczewski P."/>
            <person name="Hoshizaki J."/>
            <person name="Zhang W.-W."/>
            <person name="McCall L.-I."/>
            <person name="Torcivia-Rodriguez J."/>
            <person name="Simonyan V."/>
            <person name="Kaur A."/>
            <person name="Dewar K."/>
            <person name="Matlashewski G."/>
        </authorList>
    </citation>
    <scope>NUCLEOTIDE SEQUENCE [LARGE SCALE GENOMIC DNA]</scope>
    <source>
        <strain evidence="13 17">LdCL</strain>
    </source>
</reference>
<reference evidence="14" key="2">
    <citation type="submission" date="2011-01" db="EMBL/GenBank/DDBJ databases">
        <authorList>
            <person name="Zhao B.P."/>
            <person name="Ren Z.A."/>
            <person name="Li C.D."/>
        </authorList>
    </citation>
    <scope>NUCLEOTIDE SEQUENCE</scope>
    <source>
        <strain evidence="14">BPK282A1</strain>
    </source>
</reference>
<dbReference type="PANTHER" id="PTHR23058">
    <property type="entry name" value="PEROXISOMAL MEMBRANE PROTEIN PEX14"/>
    <property type="match status" value="1"/>
</dbReference>
<feature type="region of interest" description="Disordered" evidence="11">
    <location>
        <begin position="184"/>
        <end position="244"/>
    </location>
</feature>
<accession>A0A3S7WWU5</accession>
<dbReference type="EMBL" id="RHLC01000021">
    <property type="protein sequence ID" value="TPP49434.1"/>
    <property type="molecule type" value="Genomic_DNA"/>
</dbReference>
<keyword evidence="17" id="KW-1185">Reference proteome</keyword>
<reference evidence="15" key="5">
    <citation type="submission" date="2019-02" db="EMBL/GenBank/DDBJ databases">
        <title>FDA dAtabase for Regulatory Grade micrObial Sequences (FDA-ARGOS): Supporting development and validation of Infectious Disease Dx tests.</title>
        <authorList>
            <person name="Duncan R."/>
            <person name="Fisher C."/>
            <person name="Tallon L.J."/>
            <person name="Sadzewicz L."/>
            <person name="Sengamalay N."/>
            <person name="Ott S."/>
            <person name="Godinez A."/>
            <person name="Nagaraj S."/>
            <person name="Nadendla S."/>
            <person name="Sichtig H."/>
        </authorList>
    </citation>
    <scope>NUCLEOTIDE SEQUENCE</scope>
    <source>
        <strain evidence="15">FDAARGOS_361</strain>
    </source>
</reference>
<reference evidence="16" key="3">
    <citation type="submission" date="2011-02" db="EMBL/GenBank/DDBJ databases">
        <title>Whole genome sequencing of Leishmania donovani clinical lines reveals dynamic variation related to drug resistance.</title>
        <authorList>
            <person name="Downing T."/>
            <person name="Imamura H."/>
            <person name="Sanders M."/>
            <person name="Decuypere S."/>
            <person name="Hertz-Fowler C."/>
            <person name="Clark T.G."/>
            <person name="Rijal S."/>
            <person name="Sundar S."/>
            <person name="Quail M.A."/>
            <person name="De Doncker S."/>
            <person name="Maes I."/>
            <person name="Vanaerschot M."/>
            <person name="Stark O."/>
            <person name="Schonian G."/>
            <person name="Dujardin J.C."/>
            <person name="Berriman M."/>
        </authorList>
    </citation>
    <scope>NUCLEOTIDE SEQUENCE [LARGE SCALE GENOMIC DNA]</scope>
    <source>
        <strain evidence="16">BPK282A1</strain>
    </source>
</reference>
<dbReference type="EMBL" id="CP029520">
    <property type="protein sequence ID" value="AYU78686.1"/>
    <property type="molecule type" value="Genomic_DNA"/>
</dbReference>
<sequence>MAAEVPAQPQAALEAPLPEPEQPSSSELDADTTVQSAIRFLQDSRVRRSPVESQIRFLKGKGVPDEQIKYALAKVGRTVTAEKIASVRAPPANAAPTGATATACTTPLSAQLKTARQNAPVTMTPGPQYTQTLFPHSPPPPQVERQTKTVDWRDVVIGAGAAMLSGFSAYKLFNRYSPYEFRRKTDKKSRLYRGSSSRPRSANIASSGSETDASSTPQRGCVPPLPPPPPMAAAAEPSVSAASPAALTEEVKRLQTELDEAKEALANERKKCADLAVSAAKIRADKQQLSRANDRLTQQIDGLKKDIERLEREKSSAVGEATQTTAEGAVAAAPGPPSTYFPSVTTEGEQARNSPEVTSVTSASAPNSDVVPVLPVVPSPEAPATATAAPAMPDPITEAVQVAPASAAAVAPAPELPPVVVAASTPYADAAAPVATVTEVAAPLLPIGGAEPPKAGDGTPMSIG</sequence>
<evidence type="ECO:0000256" key="6">
    <source>
        <dbReference type="ARBA" id="ARBA00023140"/>
    </source>
</evidence>
<dbReference type="VEuPathDB" id="TriTrypDB:LdBPK_212210.1"/>
<dbReference type="InterPro" id="IPR006785">
    <property type="entry name" value="Pex14_N"/>
</dbReference>
<dbReference type="InterPro" id="IPR025655">
    <property type="entry name" value="PEX14"/>
</dbReference>
<evidence type="ECO:0000256" key="9">
    <source>
        <dbReference type="ARBA" id="ARBA00046271"/>
    </source>
</evidence>
<dbReference type="OMA" id="YSPYEFR"/>
<evidence type="ECO:0000256" key="5">
    <source>
        <dbReference type="ARBA" id="ARBA00023136"/>
    </source>
</evidence>
<dbReference type="OrthoDB" id="5549158at2759"/>
<evidence type="ECO:0000313" key="13">
    <source>
        <dbReference type="EMBL" id="AYU78686.1"/>
    </source>
</evidence>
<dbReference type="RefSeq" id="XP_003860737.1">
    <property type="nucleotide sequence ID" value="XM_003860689.1"/>
</dbReference>
<evidence type="ECO:0000313" key="18">
    <source>
        <dbReference type="Proteomes" id="UP000318447"/>
    </source>
</evidence>
<dbReference type="Pfam" id="PF04695">
    <property type="entry name" value="Pex14_N"/>
    <property type="match status" value="1"/>
</dbReference>
<dbReference type="Proteomes" id="UP000274082">
    <property type="component" value="Chromosome 21"/>
</dbReference>
<keyword evidence="5 10" id="KW-0472">Membrane</keyword>
<feature type="compositionally biased region" description="Polar residues" evidence="11">
    <location>
        <begin position="340"/>
        <end position="366"/>
    </location>
</feature>
<organism evidence="13 17">
    <name type="scientific">Leishmania donovani</name>
    <dbReference type="NCBI Taxonomy" id="5661"/>
    <lineage>
        <taxon>Eukaryota</taxon>
        <taxon>Discoba</taxon>
        <taxon>Euglenozoa</taxon>
        <taxon>Kinetoplastea</taxon>
        <taxon>Metakinetoplastina</taxon>
        <taxon>Trypanosomatida</taxon>
        <taxon>Trypanosomatidae</taxon>
        <taxon>Leishmaniinae</taxon>
        <taxon>Leishmania</taxon>
    </lineage>
</organism>
<comment type="similarity">
    <text evidence="1 10">Belongs to the peroxin-14 family.</text>
</comment>
<dbReference type="VEuPathDB" id="TriTrypDB:LDHU3_21.2620"/>
<gene>
    <name evidence="15" type="ORF">CGC21_34710</name>
    <name evidence="14" type="ORF">LDBPK_212210</name>
    <name evidence="13" type="ORF">LdCL_210027800</name>
</gene>
<dbReference type="AlphaFoldDB" id="A0A3S7WWU5"/>
<feature type="region of interest" description="Disordered" evidence="11">
    <location>
        <begin position="1"/>
        <end position="31"/>
    </location>
</feature>
<dbReference type="GO" id="GO:0005102">
    <property type="term" value="F:signaling receptor binding"/>
    <property type="evidence" value="ECO:0007669"/>
    <property type="project" value="TreeGrafter"/>
</dbReference>
<dbReference type="KEGG" id="ldo:LDBPK_212210"/>
<comment type="function">
    <text evidence="10">Component of the PEX13-PEX14 docking complex, a translocon channel that specifically mediates the import of peroxisomal cargo proteins bound to PEX5 receptor. The PEX13-PEX14 docking complex forms a large import pore which can be opened to a diameter of about 9 nm. Mechanistically, PEX5 receptor along with cargo proteins associates with the PEX14 subunit of the PEX13-PEX14 docking complex in the cytosol, leading to the insertion of the receptor into the organelle membrane with the concomitant translocation of the cargo into the peroxisome matrix.</text>
</comment>
<dbReference type="FunFam" id="1.10.10.10:FF:001288">
    <property type="entry name" value="Putative peroxin 14"/>
    <property type="match status" value="1"/>
</dbReference>
<feature type="compositionally biased region" description="Low complexity" evidence="11">
    <location>
        <begin position="1"/>
        <end position="27"/>
    </location>
</feature>
<evidence type="ECO:0000256" key="4">
    <source>
        <dbReference type="ARBA" id="ARBA00023010"/>
    </source>
</evidence>
<reference evidence="18" key="6">
    <citation type="submission" date="2019-02" db="EMBL/GenBank/DDBJ databases">
        <title>FDA dAtabase for Regulatory Grade micrObial Sequences (FDA-ARGOS): Supporting development and validation of Infectious Disease Dx tests.</title>
        <authorList>
            <person name="Duncan R."/>
            <person name="Fisher C."/>
            <person name="Tallon L."/>
            <person name="Sadzewicz L."/>
            <person name="Sengamalay N."/>
            <person name="Ott S."/>
            <person name="Godinez A."/>
            <person name="Nagaraj S."/>
            <person name="Vavikolanu K."/>
            <person name="Nadendla S."/>
            <person name="Aluvathingal J."/>
            <person name="Sichtig H."/>
        </authorList>
    </citation>
    <scope>NUCLEOTIDE SEQUENCE [LARGE SCALE GENOMIC DNA]</scope>
    <source>
        <strain evidence="18">FDAARGOS_361</strain>
    </source>
</reference>
<feature type="compositionally biased region" description="Low complexity" evidence="11">
    <location>
        <begin position="232"/>
        <end position="244"/>
    </location>
</feature>
<keyword evidence="2 10" id="KW-0813">Transport</keyword>